<keyword evidence="4" id="KW-0804">Transcription</keyword>
<name>A0A6M8SYW2_9NEIS</name>
<dbReference type="Pfam" id="PF17939">
    <property type="entry name" value="TetR_C_30"/>
    <property type="match status" value="1"/>
</dbReference>
<dbReference type="PRINTS" id="PR00455">
    <property type="entry name" value="HTHTETR"/>
</dbReference>
<proteinExistence type="predicted"/>
<feature type="DNA-binding region" description="H-T-H motif" evidence="5">
    <location>
        <begin position="30"/>
        <end position="49"/>
    </location>
</feature>
<dbReference type="PROSITE" id="PS50977">
    <property type="entry name" value="HTH_TETR_2"/>
    <property type="match status" value="1"/>
</dbReference>
<dbReference type="GO" id="GO:0003700">
    <property type="term" value="F:DNA-binding transcription factor activity"/>
    <property type="evidence" value="ECO:0007669"/>
    <property type="project" value="TreeGrafter"/>
</dbReference>
<keyword evidence="1" id="KW-0678">Repressor</keyword>
<dbReference type="PANTHER" id="PTHR30055">
    <property type="entry name" value="HTH-TYPE TRANSCRIPTIONAL REGULATOR RUTR"/>
    <property type="match status" value="1"/>
</dbReference>
<gene>
    <name evidence="7" type="ORF">HQN60_14150</name>
</gene>
<keyword evidence="3 5" id="KW-0238">DNA-binding</keyword>
<evidence type="ECO:0000256" key="1">
    <source>
        <dbReference type="ARBA" id="ARBA00022491"/>
    </source>
</evidence>
<evidence type="ECO:0000256" key="2">
    <source>
        <dbReference type="ARBA" id="ARBA00023015"/>
    </source>
</evidence>
<evidence type="ECO:0000256" key="5">
    <source>
        <dbReference type="PROSITE-ProRule" id="PRU00335"/>
    </source>
</evidence>
<evidence type="ECO:0000313" key="7">
    <source>
        <dbReference type="EMBL" id="QKJ67769.1"/>
    </source>
</evidence>
<dbReference type="GO" id="GO:0000976">
    <property type="term" value="F:transcription cis-regulatory region binding"/>
    <property type="evidence" value="ECO:0007669"/>
    <property type="project" value="TreeGrafter"/>
</dbReference>
<keyword evidence="2" id="KW-0805">Transcription regulation</keyword>
<evidence type="ECO:0000256" key="3">
    <source>
        <dbReference type="ARBA" id="ARBA00023125"/>
    </source>
</evidence>
<dbReference type="Pfam" id="PF00440">
    <property type="entry name" value="TetR_N"/>
    <property type="match status" value="1"/>
</dbReference>
<sequence>METGKALETSLRILNAAEILFVEHGFSGTSMRQITGAAQVNIAAVNYYFGSKEGLFQAVFERRAEPFARLSLDKINQLTSSKNNFTATEVAEAFMSAAMEMGSNPAHGGLIFVKLLARSYVEPNPVLKEKLPQRYGELTRRYLEALGQALPHLSSQEVSWRFHFMTSAMFNAFAGNNVMRLFMTQSLVNARDPQLVAQMLLPFIAAGLNSPAAV</sequence>
<evidence type="ECO:0000259" key="6">
    <source>
        <dbReference type="PROSITE" id="PS50977"/>
    </source>
</evidence>
<dbReference type="InterPro" id="IPR041586">
    <property type="entry name" value="PsrA_TetR_C"/>
</dbReference>
<dbReference type="InterPro" id="IPR023772">
    <property type="entry name" value="DNA-bd_HTH_TetR-type_CS"/>
</dbReference>
<evidence type="ECO:0000313" key="8">
    <source>
        <dbReference type="Proteomes" id="UP000504844"/>
    </source>
</evidence>
<organism evidence="7 8">
    <name type="scientific">Deefgea piscis</name>
    <dbReference type="NCBI Taxonomy" id="2739061"/>
    <lineage>
        <taxon>Bacteria</taxon>
        <taxon>Pseudomonadati</taxon>
        <taxon>Pseudomonadota</taxon>
        <taxon>Betaproteobacteria</taxon>
        <taxon>Neisseriales</taxon>
        <taxon>Chitinibacteraceae</taxon>
        <taxon>Deefgea</taxon>
    </lineage>
</organism>
<dbReference type="AlphaFoldDB" id="A0A6M8SYW2"/>
<dbReference type="RefSeq" id="WP_173534270.1">
    <property type="nucleotide sequence ID" value="NZ_CP054143.1"/>
</dbReference>
<dbReference type="Proteomes" id="UP000504844">
    <property type="component" value="Chromosome"/>
</dbReference>
<dbReference type="InterPro" id="IPR009057">
    <property type="entry name" value="Homeodomain-like_sf"/>
</dbReference>
<dbReference type="KEGG" id="dee:HQN60_14150"/>
<evidence type="ECO:0000256" key="4">
    <source>
        <dbReference type="ARBA" id="ARBA00023163"/>
    </source>
</evidence>
<dbReference type="PROSITE" id="PS01081">
    <property type="entry name" value="HTH_TETR_1"/>
    <property type="match status" value="1"/>
</dbReference>
<dbReference type="InterPro" id="IPR036271">
    <property type="entry name" value="Tet_transcr_reg_TetR-rel_C_sf"/>
</dbReference>
<feature type="domain" description="HTH tetR-type" evidence="6">
    <location>
        <begin position="7"/>
        <end position="67"/>
    </location>
</feature>
<dbReference type="InterPro" id="IPR050109">
    <property type="entry name" value="HTH-type_TetR-like_transc_reg"/>
</dbReference>
<keyword evidence="8" id="KW-1185">Reference proteome</keyword>
<dbReference type="PANTHER" id="PTHR30055:SF235">
    <property type="entry name" value="TRANSCRIPTIONAL REGULATORY PROTEIN"/>
    <property type="match status" value="1"/>
</dbReference>
<dbReference type="SUPFAM" id="SSF46689">
    <property type="entry name" value="Homeodomain-like"/>
    <property type="match status" value="1"/>
</dbReference>
<accession>A0A6M8SYW2</accession>
<dbReference type="Gene3D" id="1.10.357.10">
    <property type="entry name" value="Tetracycline Repressor, domain 2"/>
    <property type="match status" value="1"/>
</dbReference>
<protein>
    <submittedName>
        <fullName evidence="7">TetR/AcrR family transcriptional regulator</fullName>
    </submittedName>
</protein>
<dbReference type="InterPro" id="IPR001647">
    <property type="entry name" value="HTH_TetR"/>
</dbReference>
<dbReference type="SUPFAM" id="SSF48498">
    <property type="entry name" value="Tetracyclin repressor-like, C-terminal domain"/>
    <property type="match status" value="1"/>
</dbReference>
<dbReference type="EMBL" id="CP054143">
    <property type="protein sequence ID" value="QKJ67769.1"/>
    <property type="molecule type" value="Genomic_DNA"/>
</dbReference>
<reference evidence="7 8" key="1">
    <citation type="submission" date="2020-05" db="EMBL/GenBank/DDBJ databases">
        <title>Complete genome sequence of Deefgea sp. D17.</title>
        <authorList>
            <person name="Bae J.-W."/>
            <person name="Han J.E."/>
        </authorList>
    </citation>
    <scope>NUCLEOTIDE SEQUENCE [LARGE SCALE GENOMIC DNA]</scope>
    <source>
        <strain evidence="7 8">D17</strain>
    </source>
</reference>